<dbReference type="InterPro" id="IPR036388">
    <property type="entry name" value="WH-like_DNA-bd_sf"/>
</dbReference>
<dbReference type="GO" id="GO:0003677">
    <property type="term" value="F:DNA binding"/>
    <property type="evidence" value="ECO:0007669"/>
    <property type="project" value="UniProtKB-KW"/>
</dbReference>
<dbReference type="EMBL" id="QAYG01000005">
    <property type="protein sequence ID" value="PTW60200.1"/>
    <property type="molecule type" value="Genomic_DNA"/>
</dbReference>
<dbReference type="InterPro" id="IPR036390">
    <property type="entry name" value="WH_DNA-bd_sf"/>
</dbReference>
<dbReference type="InterPro" id="IPR011991">
    <property type="entry name" value="ArsR-like_HTH"/>
</dbReference>
<evidence type="ECO:0000313" key="6">
    <source>
        <dbReference type="Proteomes" id="UP000244081"/>
    </source>
</evidence>
<dbReference type="InterPro" id="IPR051081">
    <property type="entry name" value="HTH_MetalResp_TranReg"/>
</dbReference>
<dbReference type="Proteomes" id="UP000244081">
    <property type="component" value="Unassembled WGS sequence"/>
</dbReference>
<reference evidence="5 6" key="1">
    <citation type="submission" date="2018-04" db="EMBL/GenBank/DDBJ databases">
        <title>Genomic Encyclopedia of Archaeal and Bacterial Type Strains, Phase II (KMG-II): from individual species to whole genera.</title>
        <authorList>
            <person name="Goeker M."/>
        </authorList>
    </citation>
    <scope>NUCLEOTIDE SEQUENCE [LARGE SCALE GENOMIC DNA]</scope>
    <source>
        <strain evidence="5 6">DSM 23382</strain>
    </source>
</reference>
<dbReference type="GO" id="GO:0003700">
    <property type="term" value="F:DNA-binding transcription factor activity"/>
    <property type="evidence" value="ECO:0007669"/>
    <property type="project" value="InterPro"/>
</dbReference>
<feature type="domain" description="HTH arsR-type" evidence="4">
    <location>
        <begin position="4"/>
        <end position="108"/>
    </location>
</feature>
<keyword evidence="3" id="KW-0804">Transcription</keyword>
<dbReference type="CDD" id="cd00090">
    <property type="entry name" value="HTH_ARSR"/>
    <property type="match status" value="1"/>
</dbReference>
<organism evidence="5 6">
    <name type="scientific">Breoghania corrubedonensis</name>
    <dbReference type="NCBI Taxonomy" id="665038"/>
    <lineage>
        <taxon>Bacteria</taxon>
        <taxon>Pseudomonadati</taxon>
        <taxon>Pseudomonadota</taxon>
        <taxon>Alphaproteobacteria</taxon>
        <taxon>Hyphomicrobiales</taxon>
        <taxon>Stappiaceae</taxon>
        <taxon>Breoghania</taxon>
    </lineage>
</organism>
<keyword evidence="6" id="KW-1185">Reference proteome</keyword>
<accession>A0A2T5V8Y3</accession>
<dbReference type="PANTHER" id="PTHR33154">
    <property type="entry name" value="TRANSCRIPTIONAL REGULATOR, ARSR FAMILY"/>
    <property type="match status" value="1"/>
</dbReference>
<dbReference type="PROSITE" id="PS50987">
    <property type="entry name" value="HTH_ARSR_2"/>
    <property type="match status" value="1"/>
</dbReference>
<evidence type="ECO:0000259" key="4">
    <source>
        <dbReference type="PROSITE" id="PS50987"/>
    </source>
</evidence>
<dbReference type="OrthoDB" id="9790747at2"/>
<dbReference type="SMART" id="SM00418">
    <property type="entry name" value="HTH_ARSR"/>
    <property type="match status" value="1"/>
</dbReference>
<evidence type="ECO:0000313" key="5">
    <source>
        <dbReference type="EMBL" id="PTW60200.1"/>
    </source>
</evidence>
<comment type="caution">
    <text evidence="5">The sequence shown here is derived from an EMBL/GenBank/DDBJ whole genome shotgun (WGS) entry which is preliminary data.</text>
</comment>
<dbReference type="Pfam" id="PF01022">
    <property type="entry name" value="HTH_5"/>
    <property type="match status" value="1"/>
</dbReference>
<gene>
    <name evidence="5" type="ORF">C8N35_105204</name>
</gene>
<dbReference type="Gene3D" id="1.10.10.10">
    <property type="entry name" value="Winged helix-like DNA-binding domain superfamily/Winged helix DNA-binding domain"/>
    <property type="match status" value="1"/>
</dbReference>
<keyword evidence="2" id="KW-0238">DNA-binding</keyword>
<proteinExistence type="predicted"/>
<evidence type="ECO:0000256" key="1">
    <source>
        <dbReference type="ARBA" id="ARBA00023015"/>
    </source>
</evidence>
<evidence type="ECO:0000256" key="2">
    <source>
        <dbReference type="ARBA" id="ARBA00023125"/>
    </source>
</evidence>
<sequence>MICLPEASEHRLRQLKAIASDVRLTVLEWLKDPRTNFPNQKTEDPAKIGVCVTLIAAKAEISQPTASRHLEILKNSDFVKIRKIHSWSFYSRNEDAIKEFSRWLSINV</sequence>
<keyword evidence="1" id="KW-0805">Transcription regulation</keyword>
<dbReference type="PANTHER" id="PTHR33154:SF33">
    <property type="entry name" value="TRANSCRIPTIONAL REPRESSOR SDPR"/>
    <property type="match status" value="1"/>
</dbReference>
<dbReference type="SUPFAM" id="SSF46785">
    <property type="entry name" value="Winged helix' DNA-binding domain"/>
    <property type="match status" value="1"/>
</dbReference>
<dbReference type="InterPro" id="IPR001845">
    <property type="entry name" value="HTH_ArsR_DNA-bd_dom"/>
</dbReference>
<protein>
    <submittedName>
        <fullName evidence="5">ArsR family transcriptional regulator</fullName>
    </submittedName>
</protein>
<dbReference type="AlphaFoldDB" id="A0A2T5V8Y3"/>
<evidence type="ECO:0000256" key="3">
    <source>
        <dbReference type="ARBA" id="ARBA00023163"/>
    </source>
</evidence>
<name>A0A2T5V8Y3_9HYPH</name>